<feature type="transmembrane region" description="Helical" evidence="1">
    <location>
        <begin position="50"/>
        <end position="69"/>
    </location>
</feature>
<protein>
    <submittedName>
        <fullName evidence="2">Uncharacterized protein</fullName>
    </submittedName>
</protein>
<organism evidence="2 3">
    <name type="scientific">Methanosarcina horonobensis HB-1 = JCM 15518</name>
    <dbReference type="NCBI Taxonomy" id="1434110"/>
    <lineage>
        <taxon>Archaea</taxon>
        <taxon>Methanobacteriati</taxon>
        <taxon>Methanobacteriota</taxon>
        <taxon>Stenosarchaea group</taxon>
        <taxon>Methanomicrobia</taxon>
        <taxon>Methanosarcinales</taxon>
        <taxon>Methanosarcinaceae</taxon>
        <taxon>Methanosarcina</taxon>
    </lineage>
</organism>
<evidence type="ECO:0000313" key="3">
    <source>
        <dbReference type="Proteomes" id="UP000033101"/>
    </source>
</evidence>
<dbReference type="KEGG" id="mhor:MSHOH_1563"/>
<proteinExistence type="predicted"/>
<dbReference type="HOGENOM" id="CLU_1792019_0_0_2"/>
<keyword evidence="1" id="KW-1133">Transmembrane helix</keyword>
<feature type="transmembrane region" description="Helical" evidence="1">
    <location>
        <begin position="76"/>
        <end position="97"/>
    </location>
</feature>
<keyword evidence="1" id="KW-0472">Membrane</keyword>
<dbReference type="GeneID" id="24830768"/>
<accession>A0A0E3SB38</accession>
<dbReference type="RefSeq" id="WP_048138847.1">
    <property type="nucleotide sequence ID" value="NZ_CP009516.1"/>
</dbReference>
<dbReference type="AlphaFoldDB" id="A0A0E3SB38"/>
<dbReference type="PATRIC" id="fig|1434110.4.peg.1959"/>
<reference evidence="2 3" key="1">
    <citation type="submission" date="2014-07" db="EMBL/GenBank/DDBJ databases">
        <title>Methanogenic archaea and the global carbon cycle.</title>
        <authorList>
            <person name="Henriksen J.R."/>
            <person name="Luke J."/>
            <person name="Reinhart S."/>
            <person name="Benedict M.N."/>
            <person name="Youngblut N.D."/>
            <person name="Metcalf M.E."/>
            <person name="Whitaker R.J."/>
            <person name="Metcalf W.W."/>
        </authorList>
    </citation>
    <scope>NUCLEOTIDE SEQUENCE [LARGE SCALE GENOMIC DNA]</scope>
    <source>
        <strain evidence="2 3">HB-1</strain>
    </source>
</reference>
<dbReference type="OrthoDB" id="122513at2157"/>
<evidence type="ECO:0000256" key="1">
    <source>
        <dbReference type="SAM" id="Phobius"/>
    </source>
</evidence>
<name>A0A0E3SB38_9EURY</name>
<keyword evidence="3" id="KW-1185">Reference proteome</keyword>
<gene>
    <name evidence="2" type="ORF">MSHOH_1563</name>
</gene>
<dbReference type="Proteomes" id="UP000033101">
    <property type="component" value="Chromosome"/>
</dbReference>
<keyword evidence="1" id="KW-0812">Transmembrane</keyword>
<dbReference type="EMBL" id="CP009516">
    <property type="protein sequence ID" value="AKB78046.1"/>
    <property type="molecule type" value="Genomic_DNA"/>
</dbReference>
<sequence>MNVYLVFAVIWAAMIANAFWEAYVEGREAGNRGKLGWKITFCKNVSLTAYHFFLFFIMWPLLLMLPLAIVGWDSRLFGILVSAYFSGLIIEDFAWFVVNPVVSLSEWNPTFVNYYPWIVFGKIKIPLIYISHFLIALISWQLFWTN</sequence>
<feature type="transmembrane region" description="Helical" evidence="1">
    <location>
        <begin position="117"/>
        <end position="143"/>
    </location>
</feature>
<evidence type="ECO:0000313" key="2">
    <source>
        <dbReference type="EMBL" id="AKB78046.1"/>
    </source>
</evidence>